<feature type="repeat" description="WD" evidence="3">
    <location>
        <begin position="226"/>
        <end position="260"/>
    </location>
</feature>
<dbReference type="InterPro" id="IPR036322">
    <property type="entry name" value="WD40_repeat_dom_sf"/>
</dbReference>
<evidence type="ECO:0000256" key="1">
    <source>
        <dbReference type="ARBA" id="ARBA00022574"/>
    </source>
</evidence>
<evidence type="ECO:0000256" key="3">
    <source>
        <dbReference type="PROSITE-ProRule" id="PRU00221"/>
    </source>
</evidence>
<dbReference type="PROSITE" id="PS50082">
    <property type="entry name" value="WD_REPEATS_2"/>
    <property type="match status" value="4"/>
</dbReference>
<evidence type="ECO:0000256" key="2">
    <source>
        <dbReference type="ARBA" id="ARBA00022737"/>
    </source>
</evidence>
<feature type="compositionally biased region" description="Low complexity" evidence="4">
    <location>
        <begin position="638"/>
        <end position="659"/>
    </location>
</feature>
<evidence type="ECO:0000259" key="5">
    <source>
        <dbReference type="PROSITE" id="PS50897"/>
    </source>
</evidence>
<feature type="compositionally biased region" description="Gly residues" evidence="4">
    <location>
        <begin position="832"/>
        <end position="853"/>
    </location>
</feature>
<dbReference type="SUPFAM" id="SSF50978">
    <property type="entry name" value="WD40 repeat-like"/>
    <property type="match status" value="1"/>
</dbReference>
<feature type="region of interest" description="Disordered" evidence="4">
    <location>
        <begin position="757"/>
        <end position="802"/>
    </location>
</feature>
<feature type="repeat" description="WD" evidence="3">
    <location>
        <begin position="313"/>
        <end position="354"/>
    </location>
</feature>
<feature type="compositionally biased region" description="Gly residues" evidence="4">
    <location>
        <begin position="788"/>
        <end position="797"/>
    </location>
</feature>
<feature type="compositionally biased region" description="Gly residues" evidence="4">
    <location>
        <begin position="865"/>
        <end position="877"/>
    </location>
</feature>
<dbReference type="SMART" id="SM00320">
    <property type="entry name" value="WD40"/>
    <property type="match status" value="7"/>
</dbReference>
<dbReference type="OrthoDB" id="972532at2759"/>
<evidence type="ECO:0000313" key="7">
    <source>
        <dbReference type="Proteomes" id="UP000612055"/>
    </source>
</evidence>
<feature type="compositionally biased region" description="Low complexity" evidence="4">
    <location>
        <begin position="710"/>
        <end position="719"/>
    </location>
</feature>
<dbReference type="EMBL" id="JAEHOE010000001">
    <property type="protein sequence ID" value="KAG2501778.1"/>
    <property type="molecule type" value="Genomic_DNA"/>
</dbReference>
<sequence>MSGQSGQLDAGERLGPRRLIARTEFVRLLEQALHRLGYGDVAAQLEQRAGIQMQPPQASEFQAAVLGGQWEAAMALVPQLTPHDDVIKEARFLILQQKYLEALERQDLGAALGCLRGEMAPLGVQEGQLHHLAALLLCPSSGDAQGRSSWLGGGAAHRSHLLALLQARLPPNLLLPDGRLEALVEQALEAQVARCPFHNAADSRLSLFADYQAGVECLPTQTVQVLEQHTDEVWHIAFSHDGSMLASGSKDRTAILWSVQQRPPRLAPLHVLAGHAQPVALLVWAPDDRRIITCSEETLRVWDVATGQLVHCFSHHREAVTSCAWLPDGRRFVSGGADRAVLLVDAGSGEELQRWKRPYRVQDLAVSRDGSLLVMASSDKRVHLLRLGDLREAALPPASSPITSLSLSADGRFLAVALQCCEAQLWALGGAAQPWSADLDVGPDPLDSLPSAPHAVCRFNEGRPSRYVLRCGFGGSDQTFMVHGSEECLVYVWHRDSGELLLQLSGHTGTVNAASWNPAHPFMMASASDDKTIRIWMAAAAAQGGGPAAAGRRRALPLLQALGGGGAGAAAGAGAGPGGAAGVGEEAVSRLYGPGKSYQDLSWDERRLLLSQLRSGQAMLETTTITRVLPLTQPPAGPRAATAAAAPTSPGGAATGPSPNRMPPASATAGGGGGGAGGGGRTRRRSHPTPYAGSSPALRARETAYDSPVRHTAAAVAAAAGGGPRRPPMHHAEEYGHRHRGGGDDAARVPTHIQYGHHAHRHRRHSSHHPPLPNGPVTSPGGAASAAAGGGGGGGGSHVSPGRREEVRQVLGETLTGEPFVYEVPASAAAAGGDGGGSSGGGGHGGGGRGTPGVEGAPETTLFVAGGGGGGGWPGRDGGSETRRQGVRQEVRQVLGETVDGEPFIYEAAVPVAAAEASSSEEGPGEGNAAALRAARLHAAATAATGAGMGFDGGGGGSGGEEHAGEGEGRHRRRSHRAGRRHHSHGVSGGSPEAAAAEGERTA</sequence>
<keyword evidence="2" id="KW-0677">Repeat</keyword>
<proteinExistence type="predicted"/>
<dbReference type="Proteomes" id="UP000612055">
    <property type="component" value="Unassembled WGS sequence"/>
</dbReference>
<feature type="repeat" description="WD" evidence="3">
    <location>
        <begin position="272"/>
        <end position="312"/>
    </location>
</feature>
<reference evidence="6" key="1">
    <citation type="journal article" date="2020" name="bioRxiv">
        <title>Comparative genomics of Chlamydomonas.</title>
        <authorList>
            <person name="Craig R.J."/>
            <person name="Hasan A.R."/>
            <person name="Ness R.W."/>
            <person name="Keightley P.D."/>
        </authorList>
    </citation>
    <scope>NUCLEOTIDE SEQUENCE</scope>
    <source>
        <strain evidence="6">CCAP 11/70</strain>
    </source>
</reference>
<dbReference type="PROSITE" id="PS50897">
    <property type="entry name" value="CTLH"/>
    <property type="match status" value="1"/>
</dbReference>
<dbReference type="InterPro" id="IPR051350">
    <property type="entry name" value="WD_repeat-ST_regulator"/>
</dbReference>
<feature type="region of interest" description="Disordered" evidence="4">
    <location>
        <begin position="630"/>
        <end position="744"/>
    </location>
</feature>
<dbReference type="Gene3D" id="2.130.10.10">
    <property type="entry name" value="YVTN repeat-like/Quinoprotein amine dehydrogenase"/>
    <property type="match status" value="1"/>
</dbReference>
<protein>
    <recommendedName>
        <fullName evidence="5">CTLH domain-containing protein</fullName>
    </recommendedName>
</protein>
<feature type="compositionally biased region" description="Gly residues" evidence="4">
    <location>
        <begin position="669"/>
        <end position="680"/>
    </location>
</feature>
<name>A0A836C719_9CHLO</name>
<evidence type="ECO:0000256" key="4">
    <source>
        <dbReference type="SAM" id="MobiDB-lite"/>
    </source>
</evidence>
<dbReference type="CDD" id="cd00200">
    <property type="entry name" value="WD40"/>
    <property type="match status" value="1"/>
</dbReference>
<feature type="compositionally biased region" description="Basic residues" evidence="4">
    <location>
        <begin position="757"/>
        <end position="768"/>
    </location>
</feature>
<gene>
    <name evidence="6" type="ORF">HYH03_000278</name>
</gene>
<dbReference type="AlphaFoldDB" id="A0A836C719"/>
<dbReference type="PANTHER" id="PTHR22838:SF0">
    <property type="entry name" value="WD REPEAT-CONTAINING PROTEIN 26"/>
    <property type="match status" value="1"/>
</dbReference>
<feature type="region of interest" description="Disordered" evidence="4">
    <location>
        <begin position="948"/>
        <end position="1003"/>
    </location>
</feature>
<feature type="compositionally biased region" description="Gly residues" evidence="4">
    <location>
        <begin position="948"/>
        <end position="959"/>
    </location>
</feature>
<dbReference type="InterPro" id="IPR006595">
    <property type="entry name" value="CTLH_C"/>
</dbReference>
<dbReference type="SMART" id="SM00668">
    <property type="entry name" value="CTLH"/>
    <property type="match status" value="1"/>
</dbReference>
<accession>A0A836C719</accession>
<feature type="region of interest" description="Disordered" evidence="4">
    <location>
        <begin position="830"/>
        <end position="887"/>
    </location>
</feature>
<feature type="repeat" description="WD" evidence="3">
    <location>
        <begin position="504"/>
        <end position="536"/>
    </location>
</feature>
<dbReference type="InterPro" id="IPR001680">
    <property type="entry name" value="WD40_rpt"/>
</dbReference>
<comment type="caution">
    <text evidence="6">The sequence shown here is derived from an EMBL/GenBank/DDBJ whole genome shotgun (WGS) entry which is preliminary data.</text>
</comment>
<feature type="domain" description="CTLH" evidence="5">
    <location>
        <begin position="54"/>
        <end position="110"/>
    </location>
</feature>
<dbReference type="Pfam" id="PF00400">
    <property type="entry name" value="WD40"/>
    <property type="match status" value="4"/>
</dbReference>
<feature type="compositionally biased region" description="Basic and acidic residues" evidence="4">
    <location>
        <begin position="960"/>
        <end position="969"/>
    </location>
</feature>
<keyword evidence="1 3" id="KW-0853">WD repeat</keyword>
<keyword evidence="7" id="KW-1185">Reference proteome</keyword>
<feature type="compositionally biased region" description="Basic and acidic residues" evidence="4">
    <location>
        <begin position="730"/>
        <end position="744"/>
    </location>
</feature>
<dbReference type="Pfam" id="PF23627">
    <property type="entry name" value="LisH_WDR26"/>
    <property type="match status" value="1"/>
</dbReference>
<organism evidence="6 7">
    <name type="scientific">Edaphochlamys debaryana</name>
    <dbReference type="NCBI Taxonomy" id="47281"/>
    <lineage>
        <taxon>Eukaryota</taxon>
        <taxon>Viridiplantae</taxon>
        <taxon>Chlorophyta</taxon>
        <taxon>core chlorophytes</taxon>
        <taxon>Chlorophyceae</taxon>
        <taxon>CS clade</taxon>
        <taxon>Chlamydomonadales</taxon>
        <taxon>Chlamydomonadales incertae sedis</taxon>
        <taxon>Edaphochlamys</taxon>
    </lineage>
</organism>
<feature type="compositionally biased region" description="Basic residues" evidence="4">
    <location>
        <begin position="970"/>
        <end position="985"/>
    </location>
</feature>
<evidence type="ECO:0000313" key="6">
    <source>
        <dbReference type="EMBL" id="KAG2501778.1"/>
    </source>
</evidence>
<feature type="compositionally biased region" description="Basic and acidic residues" evidence="4">
    <location>
        <begin position="878"/>
        <end position="887"/>
    </location>
</feature>
<dbReference type="PANTHER" id="PTHR22838">
    <property type="entry name" value="WD REPEAT PROTEIN 26-RELATED"/>
    <property type="match status" value="1"/>
</dbReference>
<dbReference type="InterPro" id="IPR015943">
    <property type="entry name" value="WD40/YVTN_repeat-like_dom_sf"/>
</dbReference>
<dbReference type="PROSITE" id="PS50294">
    <property type="entry name" value="WD_REPEATS_REGION"/>
    <property type="match status" value="2"/>
</dbReference>